<evidence type="ECO:0000256" key="2">
    <source>
        <dbReference type="ARBA" id="ARBA00022552"/>
    </source>
</evidence>
<sequence>MKRNNFFSPTHLSHHIPSISRILVFDLICSTYIAMQFLSFLLSLCVLCGYLFLPTHIEPIEVLLMDSININNYGRIKTNPSIYLQESIILLLSRWYALQMAVQNQWGGCDSLQKSHKLAADLFLWFSNSNAPIPVEDLENLLHESLLLIFNTEIEDGSIEQVAEQLMVIHEEYLSHQLS</sequence>
<feature type="transmembrane region" description="Helical" evidence="3">
    <location>
        <begin position="21"/>
        <end position="53"/>
    </location>
</feature>
<evidence type="ECO:0000256" key="1">
    <source>
        <dbReference type="ARBA" id="ARBA00006524"/>
    </source>
</evidence>
<keyword evidence="3" id="KW-1133">Transmembrane helix</keyword>
<keyword evidence="3" id="KW-0812">Transmembrane</keyword>
<evidence type="ECO:0008006" key="6">
    <source>
        <dbReference type="Google" id="ProtNLM"/>
    </source>
</evidence>
<protein>
    <recommendedName>
        <fullName evidence="6">Pre-rRNA-processing protein TSR2 homolog</fullName>
    </recommendedName>
</protein>
<dbReference type="EMBL" id="JAYMYQ010000010">
    <property type="protein sequence ID" value="KAK7308050.1"/>
    <property type="molecule type" value="Genomic_DNA"/>
</dbReference>
<name>A0AAN9JYV9_CANGL</name>
<comment type="caution">
    <text evidence="4">The sequence shown here is derived from an EMBL/GenBank/DDBJ whole genome shotgun (WGS) entry which is preliminary data.</text>
</comment>
<keyword evidence="2" id="KW-0698">rRNA processing</keyword>
<dbReference type="Proteomes" id="UP001367508">
    <property type="component" value="Unassembled WGS sequence"/>
</dbReference>
<keyword evidence="5" id="KW-1185">Reference proteome</keyword>
<gene>
    <name evidence="4" type="ORF">VNO77_41641</name>
</gene>
<accession>A0AAN9JYV9</accession>
<evidence type="ECO:0000256" key="3">
    <source>
        <dbReference type="SAM" id="Phobius"/>
    </source>
</evidence>
<keyword evidence="3" id="KW-0472">Membrane</keyword>
<evidence type="ECO:0000313" key="4">
    <source>
        <dbReference type="EMBL" id="KAK7308050.1"/>
    </source>
</evidence>
<proteinExistence type="inferred from homology"/>
<dbReference type="AlphaFoldDB" id="A0AAN9JYV9"/>
<dbReference type="PANTHER" id="PTHR21250">
    <property type="entry name" value="PRE-RRNA-PROCESSING PROTEIN TSR2 HOMOLOG"/>
    <property type="match status" value="1"/>
</dbReference>
<dbReference type="GO" id="GO:0006364">
    <property type="term" value="P:rRNA processing"/>
    <property type="evidence" value="ECO:0007669"/>
    <property type="project" value="UniProtKB-KW"/>
</dbReference>
<evidence type="ECO:0000313" key="5">
    <source>
        <dbReference type="Proteomes" id="UP001367508"/>
    </source>
</evidence>
<comment type="similarity">
    <text evidence="1">Belongs to the TSR2 family.</text>
</comment>
<organism evidence="4 5">
    <name type="scientific">Canavalia gladiata</name>
    <name type="common">Sword bean</name>
    <name type="synonym">Dolichos gladiatus</name>
    <dbReference type="NCBI Taxonomy" id="3824"/>
    <lineage>
        <taxon>Eukaryota</taxon>
        <taxon>Viridiplantae</taxon>
        <taxon>Streptophyta</taxon>
        <taxon>Embryophyta</taxon>
        <taxon>Tracheophyta</taxon>
        <taxon>Spermatophyta</taxon>
        <taxon>Magnoliopsida</taxon>
        <taxon>eudicotyledons</taxon>
        <taxon>Gunneridae</taxon>
        <taxon>Pentapetalae</taxon>
        <taxon>rosids</taxon>
        <taxon>fabids</taxon>
        <taxon>Fabales</taxon>
        <taxon>Fabaceae</taxon>
        <taxon>Papilionoideae</taxon>
        <taxon>50 kb inversion clade</taxon>
        <taxon>NPAAA clade</taxon>
        <taxon>indigoferoid/millettioid clade</taxon>
        <taxon>Phaseoleae</taxon>
        <taxon>Canavalia</taxon>
    </lineage>
</organism>
<dbReference type="InterPro" id="IPR019398">
    <property type="entry name" value="Pre-rRNA_process_TSR2"/>
</dbReference>
<reference evidence="4 5" key="1">
    <citation type="submission" date="2024-01" db="EMBL/GenBank/DDBJ databases">
        <title>The genomes of 5 underutilized Papilionoideae crops provide insights into root nodulation and disease resistanc.</title>
        <authorList>
            <person name="Jiang F."/>
        </authorList>
    </citation>
    <scope>NUCLEOTIDE SEQUENCE [LARGE SCALE GENOMIC DNA]</scope>
    <source>
        <strain evidence="4">LVBAO_FW01</strain>
        <tissue evidence="4">Leaves</tissue>
    </source>
</reference>
<dbReference type="Pfam" id="PF10273">
    <property type="entry name" value="WGG"/>
    <property type="match status" value="1"/>
</dbReference>